<dbReference type="SUPFAM" id="SSF89447">
    <property type="entry name" value="AbrB/MazE/MraZ-like"/>
    <property type="match status" value="1"/>
</dbReference>
<dbReference type="AlphaFoldDB" id="A0A0G0WWV0"/>
<protein>
    <recommendedName>
        <fullName evidence="1">SpoVT-AbrB domain-containing protein</fullName>
    </recommendedName>
</protein>
<evidence type="ECO:0000313" key="3">
    <source>
        <dbReference type="Proteomes" id="UP000034163"/>
    </source>
</evidence>
<dbReference type="Gene3D" id="2.10.260.10">
    <property type="match status" value="1"/>
</dbReference>
<comment type="caution">
    <text evidence="2">The sequence shown here is derived from an EMBL/GenBank/DDBJ whole genome shotgun (WGS) entry which is preliminary data.</text>
</comment>
<evidence type="ECO:0000259" key="1">
    <source>
        <dbReference type="SMART" id="SM00966"/>
    </source>
</evidence>
<feature type="domain" description="SpoVT-AbrB" evidence="1">
    <location>
        <begin position="8"/>
        <end position="53"/>
    </location>
</feature>
<dbReference type="EMBL" id="LCBS01000017">
    <property type="protein sequence ID" value="KKS16592.1"/>
    <property type="molecule type" value="Genomic_DNA"/>
</dbReference>
<dbReference type="SMART" id="SM00966">
    <property type="entry name" value="SpoVT_AbrB"/>
    <property type="match status" value="1"/>
</dbReference>
<dbReference type="InterPro" id="IPR037914">
    <property type="entry name" value="SpoVT-AbrB_sf"/>
</dbReference>
<name>A0A0G0WWV0_UNCKA</name>
<gene>
    <name evidence="2" type="ORF">UU72_C0017G0001</name>
</gene>
<accession>A0A0G0WWV0</accession>
<proteinExistence type="predicted"/>
<dbReference type="InterPro" id="IPR007159">
    <property type="entry name" value="SpoVT-AbrB_dom"/>
</dbReference>
<dbReference type="Proteomes" id="UP000034163">
    <property type="component" value="Unassembled WGS sequence"/>
</dbReference>
<evidence type="ECO:0000313" key="2">
    <source>
        <dbReference type="EMBL" id="KKS16592.1"/>
    </source>
</evidence>
<reference evidence="2 3" key="1">
    <citation type="journal article" date="2015" name="Nature">
        <title>rRNA introns, odd ribosomes, and small enigmatic genomes across a large radiation of phyla.</title>
        <authorList>
            <person name="Brown C.T."/>
            <person name="Hug L.A."/>
            <person name="Thomas B.C."/>
            <person name="Sharon I."/>
            <person name="Castelle C.J."/>
            <person name="Singh A."/>
            <person name="Wilkins M.J."/>
            <person name="Williams K.H."/>
            <person name="Banfield J.F."/>
        </authorList>
    </citation>
    <scope>NUCLEOTIDE SEQUENCE [LARGE SCALE GENOMIC DNA]</scope>
</reference>
<dbReference type="GO" id="GO:0003677">
    <property type="term" value="F:DNA binding"/>
    <property type="evidence" value="ECO:0007669"/>
    <property type="project" value="InterPro"/>
</dbReference>
<dbReference type="Pfam" id="PF04014">
    <property type="entry name" value="MazE_antitoxin"/>
    <property type="match status" value="1"/>
</dbReference>
<sequence>MTYKQKLTKIGNSVGIIIPKPLLDILDLDVGQDLYIENVQDKIVIEKEKTSTVSPEFLKIAENIGKKYKAVFSELANK</sequence>
<organism evidence="2 3">
    <name type="scientific">candidate division WWE3 bacterium GW2011_GWB1_41_6</name>
    <dbReference type="NCBI Taxonomy" id="1619112"/>
    <lineage>
        <taxon>Bacteria</taxon>
        <taxon>Katanobacteria</taxon>
    </lineage>
</organism>